<evidence type="ECO:0000259" key="4">
    <source>
        <dbReference type="PROSITE" id="PS50949"/>
    </source>
</evidence>
<dbReference type="Gene3D" id="1.10.10.10">
    <property type="entry name" value="Winged helix-like DNA-binding domain superfamily/Winged helix DNA-binding domain"/>
    <property type="match status" value="1"/>
</dbReference>
<gene>
    <name evidence="5" type="ORF">ACFOZ4_30285</name>
</gene>
<dbReference type="InterPro" id="IPR036388">
    <property type="entry name" value="WH-like_DNA-bd_sf"/>
</dbReference>
<dbReference type="Pfam" id="PF07702">
    <property type="entry name" value="UTRA"/>
    <property type="match status" value="1"/>
</dbReference>
<dbReference type="RefSeq" id="WP_253762411.1">
    <property type="nucleotide sequence ID" value="NZ_JAMZDZ010000001.1"/>
</dbReference>
<keyword evidence="2" id="KW-0238">DNA-binding</keyword>
<evidence type="ECO:0000256" key="3">
    <source>
        <dbReference type="ARBA" id="ARBA00023163"/>
    </source>
</evidence>
<dbReference type="InterPro" id="IPR028978">
    <property type="entry name" value="Chorismate_lyase_/UTRA_dom_sf"/>
</dbReference>
<dbReference type="InterPro" id="IPR000524">
    <property type="entry name" value="Tscrpt_reg_HTH_GntR"/>
</dbReference>
<dbReference type="InterPro" id="IPR011663">
    <property type="entry name" value="UTRA"/>
</dbReference>
<keyword evidence="6" id="KW-1185">Reference proteome</keyword>
<dbReference type="PANTHER" id="PTHR44846:SF1">
    <property type="entry name" value="MANNOSYL-D-GLYCERATE TRANSPORT_METABOLISM SYSTEM REPRESSOR MNGR-RELATED"/>
    <property type="match status" value="1"/>
</dbReference>
<dbReference type="Pfam" id="PF00392">
    <property type="entry name" value="GntR"/>
    <property type="match status" value="1"/>
</dbReference>
<sequence length="236" mass="25810">MTDPSTPRYHAIEQALRQRCRDLPAHAPLPSESQLSAEFGVSRMTARAAVTRLVTAGLVYRESGRGTFVAPPASNRRADSLVRFTEQMRRSGRTATSRLVGTDVREATDAERTDLRPGKNGVIEIRRVRLADQTPIAVETAVFAATLIALLDSDLTESLHTALVRLGRVPTSGRATVTAACATSEDADLLRIPPGSAVLIERRLIKDQHGHPLERTESRYAANRYGLDVIFDVDQS</sequence>
<feature type="domain" description="HTH gntR-type" evidence="4">
    <location>
        <begin position="6"/>
        <end position="72"/>
    </location>
</feature>
<evidence type="ECO:0000313" key="6">
    <source>
        <dbReference type="Proteomes" id="UP001595816"/>
    </source>
</evidence>
<keyword evidence="3" id="KW-0804">Transcription</keyword>
<comment type="caution">
    <text evidence="5">The sequence shown here is derived from an EMBL/GenBank/DDBJ whole genome shotgun (WGS) entry which is preliminary data.</text>
</comment>
<name>A0ABV8LVW9_9ACTN</name>
<dbReference type="InterPro" id="IPR050679">
    <property type="entry name" value="Bact_HTH_transcr_reg"/>
</dbReference>
<evidence type="ECO:0000256" key="1">
    <source>
        <dbReference type="ARBA" id="ARBA00023015"/>
    </source>
</evidence>
<evidence type="ECO:0000313" key="5">
    <source>
        <dbReference type="EMBL" id="MFC4134920.1"/>
    </source>
</evidence>
<keyword evidence="1" id="KW-0805">Transcription regulation</keyword>
<evidence type="ECO:0000256" key="2">
    <source>
        <dbReference type="ARBA" id="ARBA00023125"/>
    </source>
</evidence>
<organism evidence="5 6">
    <name type="scientific">Hamadaea flava</name>
    <dbReference type="NCBI Taxonomy" id="1742688"/>
    <lineage>
        <taxon>Bacteria</taxon>
        <taxon>Bacillati</taxon>
        <taxon>Actinomycetota</taxon>
        <taxon>Actinomycetes</taxon>
        <taxon>Micromonosporales</taxon>
        <taxon>Micromonosporaceae</taxon>
        <taxon>Hamadaea</taxon>
    </lineage>
</organism>
<dbReference type="PRINTS" id="PR00035">
    <property type="entry name" value="HTHGNTR"/>
</dbReference>
<dbReference type="SMART" id="SM00866">
    <property type="entry name" value="UTRA"/>
    <property type="match status" value="1"/>
</dbReference>
<accession>A0ABV8LVW9</accession>
<dbReference type="EMBL" id="JBHSAY010000019">
    <property type="protein sequence ID" value="MFC4134920.1"/>
    <property type="molecule type" value="Genomic_DNA"/>
</dbReference>
<dbReference type="SUPFAM" id="SSF46785">
    <property type="entry name" value="Winged helix' DNA-binding domain"/>
    <property type="match status" value="1"/>
</dbReference>
<proteinExistence type="predicted"/>
<dbReference type="Proteomes" id="UP001595816">
    <property type="component" value="Unassembled WGS sequence"/>
</dbReference>
<dbReference type="Gene3D" id="3.40.1410.10">
    <property type="entry name" value="Chorismate lyase-like"/>
    <property type="match status" value="1"/>
</dbReference>
<dbReference type="InterPro" id="IPR036390">
    <property type="entry name" value="WH_DNA-bd_sf"/>
</dbReference>
<dbReference type="SUPFAM" id="SSF64288">
    <property type="entry name" value="Chorismate lyase-like"/>
    <property type="match status" value="1"/>
</dbReference>
<dbReference type="CDD" id="cd07377">
    <property type="entry name" value="WHTH_GntR"/>
    <property type="match status" value="1"/>
</dbReference>
<reference evidence="6" key="1">
    <citation type="journal article" date="2019" name="Int. J. Syst. Evol. Microbiol.">
        <title>The Global Catalogue of Microorganisms (GCM) 10K type strain sequencing project: providing services to taxonomists for standard genome sequencing and annotation.</title>
        <authorList>
            <consortium name="The Broad Institute Genomics Platform"/>
            <consortium name="The Broad Institute Genome Sequencing Center for Infectious Disease"/>
            <person name="Wu L."/>
            <person name="Ma J."/>
        </authorList>
    </citation>
    <scope>NUCLEOTIDE SEQUENCE [LARGE SCALE GENOMIC DNA]</scope>
    <source>
        <strain evidence="6">CGMCC 4.7289</strain>
    </source>
</reference>
<protein>
    <submittedName>
        <fullName evidence="5">GntR family transcriptional regulator</fullName>
    </submittedName>
</protein>
<dbReference type="PROSITE" id="PS50949">
    <property type="entry name" value="HTH_GNTR"/>
    <property type="match status" value="1"/>
</dbReference>
<dbReference type="PANTHER" id="PTHR44846">
    <property type="entry name" value="MANNOSYL-D-GLYCERATE TRANSPORT/METABOLISM SYSTEM REPRESSOR MNGR-RELATED"/>
    <property type="match status" value="1"/>
</dbReference>
<dbReference type="SMART" id="SM00345">
    <property type="entry name" value="HTH_GNTR"/>
    <property type="match status" value="1"/>
</dbReference>